<comment type="similarity">
    <text evidence="1">Belongs to the ARG7 family.</text>
</comment>
<organism evidence="3 4">
    <name type="scientific">Linum trigynum</name>
    <dbReference type="NCBI Taxonomy" id="586398"/>
    <lineage>
        <taxon>Eukaryota</taxon>
        <taxon>Viridiplantae</taxon>
        <taxon>Streptophyta</taxon>
        <taxon>Embryophyta</taxon>
        <taxon>Tracheophyta</taxon>
        <taxon>Spermatophyta</taxon>
        <taxon>Magnoliopsida</taxon>
        <taxon>eudicotyledons</taxon>
        <taxon>Gunneridae</taxon>
        <taxon>Pentapetalae</taxon>
        <taxon>rosids</taxon>
        <taxon>fabids</taxon>
        <taxon>Malpighiales</taxon>
        <taxon>Linaceae</taxon>
        <taxon>Linum</taxon>
    </lineage>
</organism>
<dbReference type="InterPro" id="IPR003676">
    <property type="entry name" value="SAUR_fam"/>
</dbReference>
<sequence length="146" mass="16523">MGIRSLLSSSVMVGARKIIMKGKRRNQQQNRHCQHSFQSPAAAKAEDHHRRRAAVPKGHIAVYLLGGDDHQQQSRRKEEEEEETAAMKRFVVPISYVNHPMFGELLDMAEAEFGFNHPMGALTLPCDEDSFLHLISSPVLIRSLHQ</sequence>
<gene>
    <name evidence="3" type="ORF">LTRI10_LOCUS26263</name>
</gene>
<accession>A0AAV2EH89</accession>
<proteinExistence type="inferred from homology"/>
<dbReference type="Pfam" id="PF02519">
    <property type="entry name" value="Auxin_inducible"/>
    <property type="match status" value="1"/>
</dbReference>
<evidence type="ECO:0000256" key="2">
    <source>
        <dbReference type="SAM" id="MobiDB-lite"/>
    </source>
</evidence>
<keyword evidence="4" id="KW-1185">Reference proteome</keyword>
<dbReference type="Proteomes" id="UP001497516">
    <property type="component" value="Chromosome 4"/>
</dbReference>
<evidence type="ECO:0000313" key="4">
    <source>
        <dbReference type="Proteomes" id="UP001497516"/>
    </source>
</evidence>
<feature type="region of interest" description="Disordered" evidence="2">
    <location>
        <begin position="22"/>
        <end position="52"/>
    </location>
</feature>
<name>A0AAV2EH89_9ROSI</name>
<evidence type="ECO:0000313" key="3">
    <source>
        <dbReference type="EMBL" id="CAL1385102.1"/>
    </source>
</evidence>
<evidence type="ECO:0000256" key="1">
    <source>
        <dbReference type="ARBA" id="ARBA00006974"/>
    </source>
</evidence>
<reference evidence="3 4" key="1">
    <citation type="submission" date="2024-04" db="EMBL/GenBank/DDBJ databases">
        <authorList>
            <person name="Fracassetti M."/>
        </authorList>
    </citation>
    <scope>NUCLEOTIDE SEQUENCE [LARGE SCALE GENOMIC DNA]</scope>
</reference>
<dbReference type="AlphaFoldDB" id="A0AAV2EH89"/>
<dbReference type="GO" id="GO:0009733">
    <property type="term" value="P:response to auxin"/>
    <property type="evidence" value="ECO:0007669"/>
    <property type="project" value="InterPro"/>
</dbReference>
<dbReference type="EMBL" id="OZ034817">
    <property type="protein sequence ID" value="CAL1385102.1"/>
    <property type="molecule type" value="Genomic_DNA"/>
</dbReference>
<protein>
    <submittedName>
        <fullName evidence="3">Uncharacterized protein</fullName>
    </submittedName>
</protein>
<dbReference type="PANTHER" id="PTHR31929">
    <property type="entry name" value="SAUR-LIKE AUXIN-RESPONSIVE PROTEIN FAMILY-RELATED"/>
    <property type="match status" value="1"/>
</dbReference>